<dbReference type="GO" id="GO:0004852">
    <property type="term" value="F:uroporphyrinogen-III synthase activity"/>
    <property type="evidence" value="ECO:0007669"/>
    <property type="project" value="UniProtKB-EC"/>
</dbReference>
<dbReference type="Pfam" id="PF02602">
    <property type="entry name" value="HEM4"/>
    <property type="match status" value="1"/>
</dbReference>
<dbReference type="InterPro" id="IPR003754">
    <property type="entry name" value="4pyrrol_synth_uPrphyn_synth"/>
</dbReference>
<keyword evidence="4 9" id="KW-0456">Lyase</keyword>
<protein>
    <recommendedName>
        <fullName evidence="7 9">Uroporphyrinogen-III synthase</fullName>
        <ecNumber evidence="3 9">4.2.1.75</ecNumber>
    </recommendedName>
</protein>
<gene>
    <name evidence="11" type="ORF">QJV33_10245</name>
</gene>
<evidence type="ECO:0000259" key="10">
    <source>
        <dbReference type="Pfam" id="PF02602"/>
    </source>
</evidence>
<comment type="pathway">
    <text evidence="1 9">Porphyrin-containing compound metabolism; protoporphyrin-IX biosynthesis; coproporphyrinogen-III from 5-aminolevulinate: step 3/4.</text>
</comment>
<reference evidence="11" key="1">
    <citation type="submission" date="2023-05" db="EMBL/GenBank/DDBJ databases">
        <title>Whole genome sequence of Commensalibacter sp.</title>
        <authorList>
            <person name="Charoenyingcharoen P."/>
            <person name="Yukphan P."/>
        </authorList>
    </citation>
    <scope>NUCLEOTIDE SEQUENCE</scope>
    <source>
        <strain evidence="11">TBRC 10068</strain>
    </source>
</reference>
<dbReference type="InterPro" id="IPR039793">
    <property type="entry name" value="UROS/Hem4"/>
</dbReference>
<evidence type="ECO:0000256" key="8">
    <source>
        <dbReference type="ARBA" id="ARBA00048617"/>
    </source>
</evidence>
<dbReference type="PANTHER" id="PTHR38042:SF1">
    <property type="entry name" value="UROPORPHYRINOGEN-III SYNTHASE, CHLOROPLASTIC"/>
    <property type="match status" value="1"/>
</dbReference>
<dbReference type="CDD" id="cd06578">
    <property type="entry name" value="HemD"/>
    <property type="match status" value="1"/>
</dbReference>
<evidence type="ECO:0000256" key="1">
    <source>
        <dbReference type="ARBA" id="ARBA00004772"/>
    </source>
</evidence>
<evidence type="ECO:0000256" key="4">
    <source>
        <dbReference type="ARBA" id="ARBA00023239"/>
    </source>
</evidence>
<evidence type="ECO:0000256" key="6">
    <source>
        <dbReference type="ARBA" id="ARBA00037589"/>
    </source>
</evidence>
<evidence type="ECO:0000256" key="3">
    <source>
        <dbReference type="ARBA" id="ARBA00013109"/>
    </source>
</evidence>
<keyword evidence="12" id="KW-1185">Reference proteome</keyword>
<comment type="caution">
    <text evidence="11">The sequence shown here is derived from an EMBL/GenBank/DDBJ whole genome shotgun (WGS) entry which is preliminary data.</text>
</comment>
<evidence type="ECO:0000256" key="7">
    <source>
        <dbReference type="ARBA" id="ARBA00040167"/>
    </source>
</evidence>
<sequence>MNKKHVFSKPYLVITRPEPGLSETAQKISQLGWHPLLMPVMKIHTVPFECLDMDDLQAIIFTSRQAIIPTVEHYIKQNIIYQNIPVFTVGDITAQDAKQAGFVHVISAGKDAVALADLIKQHLSPDKGKLFFPSALGQGQVLFGLLQKSGFEVVQHAVYRTEPIQQLSEEFTQQLKLQTINSVLFFSSETARFFIELIPTALHCYFKSIQAIGISAKTRKYLEQISWRSIEIAANPNTEEMLCLLKEHS</sequence>
<accession>A0ABT6Q9S3</accession>
<evidence type="ECO:0000313" key="12">
    <source>
        <dbReference type="Proteomes" id="UP001431775"/>
    </source>
</evidence>
<dbReference type="EC" id="4.2.1.75" evidence="3 9"/>
<dbReference type="EMBL" id="JASBAN010000001">
    <property type="protein sequence ID" value="MDI2113648.1"/>
    <property type="molecule type" value="Genomic_DNA"/>
</dbReference>
<evidence type="ECO:0000256" key="5">
    <source>
        <dbReference type="ARBA" id="ARBA00023244"/>
    </source>
</evidence>
<dbReference type="Gene3D" id="3.40.50.10090">
    <property type="match status" value="2"/>
</dbReference>
<organism evidence="11 12">
    <name type="scientific">Commensalibacter nepenthis</name>
    <dbReference type="NCBI Taxonomy" id="3043872"/>
    <lineage>
        <taxon>Bacteria</taxon>
        <taxon>Pseudomonadati</taxon>
        <taxon>Pseudomonadota</taxon>
        <taxon>Alphaproteobacteria</taxon>
        <taxon>Acetobacterales</taxon>
        <taxon>Acetobacteraceae</taxon>
    </lineage>
</organism>
<comment type="catalytic activity">
    <reaction evidence="8 9">
        <text>hydroxymethylbilane = uroporphyrinogen III + H2O</text>
        <dbReference type="Rhea" id="RHEA:18965"/>
        <dbReference type="ChEBI" id="CHEBI:15377"/>
        <dbReference type="ChEBI" id="CHEBI:57308"/>
        <dbReference type="ChEBI" id="CHEBI:57845"/>
        <dbReference type="EC" id="4.2.1.75"/>
    </reaction>
</comment>
<feature type="domain" description="Tetrapyrrole biosynthesis uroporphyrinogen III synthase" evidence="10">
    <location>
        <begin position="23"/>
        <end position="242"/>
    </location>
</feature>
<dbReference type="Proteomes" id="UP001431775">
    <property type="component" value="Unassembled WGS sequence"/>
</dbReference>
<dbReference type="PANTHER" id="PTHR38042">
    <property type="entry name" value="UROPORPHYRINOGEN-III SYNTHASE, CHLOROPLASTIC"/>
    <property type="match status" value="1"/>
</dbReference>
<dbReference type="SUPFAM" id="SSF69618">
    <property type="entry name" value="HemD-like"/>
    <property type="match status" value="1"/>
</dbReference>
<dbReference type="RefSeq" id="WP_281463233.1">
    <property type="nucleotide sequence ID" value="NZ_JASBAN010000001.1"/>
</dbReference>
<name>A0ABT6Q9S3_9PROT</name>
<evidence type="ECO:0000256" key="9">
    <source>
        <dbReference type="RuleBase" id="RU366031"/>
    </source>
</evidence>
<proteinExistence type="inferred from homology"/>
<comment type="similarity">
    <text evidence="2 9">Belongs to the uroporphyrinogen-III synthase family.</text>
</comment>
<evidence type="ECO:0000313" key="11">
    <source>
        <dbReference type="EMBL" id="MDI2113648.1"/>
    </source>
</evidence>
<dbReference type="InterPro" id="IPR036108">
    <property type="entry name" value="4pyrrol_syn_uPrphyn_synt_sf"/>
</dbReference>
<evidence type="ECO:0000256" key="2">
    <source>
        <dbReference type="ARBA" id="ARBA00008133"/>
    </source>
</evidence>
<keyword evidence="5 9" id="KW-0627">Porphyrin biosynthesis</keyword>
<comment type="function">
    <text evidence="6 9">Catalyzes cyclization of the linear tetrapyrrole, hydroxymethylbilane, to the macrocyclic uroporphyrinogen III.</text>
</comment>